<evidence type="ECO:0000313" key="1">
    <source>
        <dbReference type="EMBL" id="CAG8750340.1"/>
    </source>
</evidence>
<reference evidence="1" key="1">
    <citation type="submission" date="2021-06" db="EMBL/GenBank/DDBJ databases">
        <authorList>
            <person name="Kallberg Y."/>
            <person name="Tangrot J."/>
            <person name="Rosling A."/>
        </authorList>
    </citation>
    <scope>NUCLEOTIDE SEQUENCE</scope>
    <source>
        <strain evidence="1">28 12/20/2015</strain>
    </source>
</reference>
<dbReference type="EMBL" id="CAJVPW010042494">
    <property type="protein sequence ID" value="CAG8750340.1"/>
    <property type="molecule type" value="Genomic_DNA"/>
</dbReference>
<gene>
    <name evidence="1" type="ORF">SPELUC_LOCUS14434</name>
</gene>
<proteinExistence type="predicted"/>
<accession>A0ACA9QG30</accession>
<protein>
    <submittedName>
        <fullName evidence="1">14422_t:CDS:1</fullName>
    </submittedName>
</protein>
<feature type="non-terminal residue" evidence="1">
    <location>
        <position position="46"/>
    </location>
</feature>
<comment type="caution">
    <text evidence="1">The sequence shown here is derived from an EMBL/GenBank/DDBJ whole genome shotgun (WGS) entry which is preliminary data.</text>
</comment>
<keyword evidence="2" id="KW-1185">Reference proteome</keyword>
<dbReference type="Proteomes" id="UP000789366">
    <property type="component" value="Unassembled WGS sequence"/>
</dbReference>
<sequence length="46" mass="5285">MNSVDTKVPENTFSSQKHNSILTDTEADKFDSEADEMNREIVRKPE</sequence>
<organism evidence="1 2">
    <name type="scientific">Cetraspora pellucida</name>
    <dbReference type="NCBI Taxonomy" id="1433469"/>
    <lineage>
        <taxon>Eukaryota</taxon>
        <taxon>Fungi</taxon>
        <taxon>Fungi incertae sedis</taxon>
        <taxon>Mucoromycota</taxon>
        <taxon>Glomeromycotina</taxon>
        <taxon>Glomeromycetes</taxon>
        <taxon>Diversisporales</taxon>
        <taxon>Gigasporaceae</taxon>
        <taxon>Cetraspora</taxon>
    </lineage>
</organism>
<name>A0ACA9QG30_9GLOM</name>
<evidence type="ECO:0000313" key="2">
    <source>
        <dbReference type="Proteomes" id="UP000789366"/>
    </source>
</evidence>